<accession>A0A1J5PE06</accession>
<reference evidence="1" key="1">
    <citation type="submission" date="2016-10" db="EMBL/GenBank/DDBJ databases">
        <title>Sequence of Gallionella enrichment culture.</title>
        <authorList>
            <person name="Poehlein A."/>
            <person name="Muehling M."/>
            <person name="Daniel R."/>
        </authorList>
    </citation>
    <scope>NUCLEOTIDE SEQUENCE</scope>
</reference>
<comment type="caution">
    <text evidence="1">The sequence shown here is derived from an EMBL/GenBank/DDBJ whole genome shotgun (WGS) entry which is preliminary data.</text>
</comment>
<proteinExistence type="predicted"/>
<organism evidence="1">
    <name type="scientific">mine drainage metagenome</name>
    <dbReference type="NCBI Taxonomy" id="410659"/>
    <lineage>
        <taxon>unclassified sequences</taxon>
        <taxon>metagenomes</taxon>
        <taxon>ecological metagenomes</taxon>
    </lineage>
</organism>
<dbReference type="EMBL" id="MLJW01004718">
    <property type="protein sequence ID" value="OIQ69458.1"/>
    <property type="molecule type" value="Genomic_DNA"/>
</dbReference>
<dbReference type="AlphaFoldDB" id="A0A1J5PE06"/>
<gene>
    <name evidence="1" type="ORF">GALL_489430</name>
</gene>
<sequence length="50" mass="5975">MEKYIHQENLRLLRKRLAETNNEATHKVLLKLLAEEEAREAVLPKDREPH</sequence>
<name>A0A1J5PE06_9ZZZZ</name>
<evidence type="ECO:0000313" key="1">
    <source>
        <dbReference type="EMBL" id="OIQ69458.1"/>
    </source>
</evidence>
<protein>
    <submittedName>
        <fullName evidence="1">Uncharacterized protein</fullName>
    </submittedName>
</protein>